<comment type="caution">
    <text evidence="2">The sequence shown here is derived from an EMBL/GenBank/DDBJ whole genome shotgun (WGS) entry which is preliminary data.</text>
</comment>
<proteinExistence type="predicted"/>
<feature type="region of interest" description="Disordered" evidence="1">
    <location>
        <begin position="1"/>
        <end position="57"/>
    </location>
</feature>
<feature type="compositionally biased region" description="Polar residues" evidence="1">
    <location>
        <begin position="11"/>
        <end position="25"/>
    </location>
</feature>
<feature type="non-terminal residue" evidence="2">
    <location>
        <position position="57"/>
    </location>
</feature>
<evidence type="ECO:0000256" key="1">
    <source>
        <dbReference type="SAM" id="MobiDB-lite"/>
    </source>
</evidence>
<feature type="non-terminal residue" evidence="2">
    <location>
        <position position="1"/>
    </location>
</feature>
<sequence length="57" mass="6237">HIMDEKKNHHGFQSQHGIQSPTNPSVLPPPQGQGVQPLLANVDNMGRNTSRPLTNSK</sequence>
<name>A0A9N9JR22_9GLOM</name>
<dbReference type="Proteomes" id="UP000789342">
    <property type="component" value="Unassembled WGS sequence"/>
</dbReference>
<accession>A0A9N9JR22</accession>
<feature type="compositionally biased region" description="Polar residues" evidence="1">
    <location>
        <begin position="46"/>
        <end position="57"/>
    </location>
</feature>
<evidence type="ECO:0000313" key="3">
    <source>
        <dbReference type="Proteomes" id="UP000789342"/>
    </source>
</evidence>
<gene>
    <name evidence="2" type="ORF">AMORRO_LOCUS17916</name>
</gene>
<keyword evidence="3" id="KW-1185">Reference proteome</keyword>
<dbReference type="AlphaFoldDB" id="A0A9N9JR22"/>
<evidence type="ECO:0000313" key="2">
    <source>
        <dbReference type="EMBL" id="CAG8788243.1"/>
    </source>
</evidence>
<protein>
    <submittedName>
        <fullName evidence="2">3521_t:CDS:1</fullName>
    </submittedName>
</protein>
<organism evidence="2 3">
    <name type="scientific">Acaulospora morrowiae</name>
    <dbReference type="NCBI Taxonomy" id="94023"/>
    <lineage>
        <taxon>Eukaryota</taxon>
        <taxon>Fungi</taxon>
        <taxon>Fungi incertae sedis</taxon>
        <taxon>Mucoromycota</taxon>
        <taxon>Glomeromycotina</taxon>
        <taxon>Glomeromycetes</taxon>
        <taxon>Diversisporales</taxon>
        <taxon>Acaulosporaceae</taxon>
        <taxon>Acaulospora</taxon>
    </lineage>
</organism>
<reference evidence="2" key="1">
    <citation type="submission" date="2021-06" db="EMBL/GenBank/DDBJ databases">
        <authorList>
            <person name="Kallberg Y."/>
            <person name="Tangrot J."/>
            <person name="Rosling A."/>
        </authorList>
    </citation>
    <scope>NUCLEOTIDE SEQUENCE</scope>
    <source>
        <strain evidence="2">CL551</strain>
    </source>
</reference>
<dbReference type="EMBL" id="CAJVPV010058817">
    <property type="protein sequence ID" value="CAG8788243.1"/>
    <property type="molecule type" value="Genomic_DNA"/>
</dbReference>